<dbReference type="GO" id="GO:0009100">
    <property type="term" value="P:glycoprotein metabolic process"/>
    <property type="evidence" value="ECO:0007669"/>
    <property type="project" value="UniProtKB-ARBA"/>
</dbReference>
<evidence type="ECO:0000313" key="8">
    <source>
        <dbReference type="EMBL" id="KAG7294358.1"/>
    </source>
</evidence>
<dbReference type="GO" id="GO:0016020">
    <property type="term" value="C:membrane"/>
    <property type="evidence" value="ECO:0007669"/>
    <property type="project" value="UniProtKB-SubCell"/>
</dbReference>
<keyword evidence="9" id="KW-1185">Reference proteome</keyword>
<feature type="compositionally biased region" description="Low complexity" evidence="5">
    <location>
        <begin position="46"/>
        <end position="66"/>
    </location>
</feature>
<feature type="compositionally biased region" description="Pro residues" evidence="5">
    <location>
        <begin position="103"/>
        <end position="116"/>
    </location>
</feature>
<feature type="signal peptide" evidence="6">
    <location>
        <begin position="1"/>
        <end position="35"/>
    </location>
</feature>
<protein>
    <recommendedName>
        <fullName evidence="7">LicD/FKTN/FKRP nucleotidyltransferase domain-containing protein</fullName>
    </recommendedName>
</protein>
<feature type="compositionally biased region" description="Pro residues" evidence="5">
    <location>
        <begin position="127"/>
        <end position="146"/>
    </location>
</feature>
<evidence type="ECO:0000256" key="1">
    <source>
        <dbReference type="ARBA" id="ARBA00004167"/>
    </source>
</evidence>
<dbReference type="EMBL" id="JAHCVI010000001">
    <property type="protein sequence ID" value="KAG7294358.1"/>
    <property type="molecule type" value="Genomic_DNA"/>
</dbReference>
<dbReference type="InterPro" id="IPR007074">
    <property type="entry name" value="LicD/FKTN/FKRP_NTP_transf"/>
</dbReference>
<feature type="compositionally biased region" description="Polar residues" evidence="5">
    <location>
        <begin position="81"/>
        <end position="92"/>
    </location>
</feature>
<evidence type="ECO:0000313" key="9">
    <source>
        <dbReference type="Proteomes" id="UP001197093"/>
    </source>
</evidence>
<dbReference type="InterPro" id="IPR009644">
    <property type="entry name" value="FKTN/MNN4/W02B3.4-1"/>
</dbReference>
<keyword evidence="3" id="KW-1133">Transmembrane helix</keyword>
<evidence type="ECO:0000256" key="4">
    <source>
        <dbReference type="ARBA" id="ARBA00023136"/>
    </source>
</evidence>
<feature type="domain" description="LicD/FKTN/FKRP nucleotidyltransferase" evidence="7">
    <location>
        <begin position="209"/>
        <end position="260"/>
    </location>
</feature>
<sequence length="334" mass="37012">MRPSLSLLFNQRLLLLLTTFLVFSALLSTAAVARGGGQPSAFYTPQQQQQQQQQEQQQQQQQKEQQAPLTESTADQKDPPKQQSIPLTTPTETPIAPSSLPTQPAPPDLFIPPSPSPSSSHSSHSSPSPPSSSSPSPSPTSSPTPTPNSAAAPTPPRPRRVQVLPRGGLHVRARALRRALLRAAVPYDAHRAVLSHLVRAYLTTLAALHLETWLAHGTLLGWWWNGLTLPWDYDLDAQVSGATMRALADRHNGSLHEYRYVDAETGREETRQLYPLRETEFEGVQALVPWGYEGILVEEYGEKSLVTTEWEGHVWKPDIKQWVKKNETETEATL</sequence>
<dbReference type="PANTHER" id="PTHR15407:SF28">
    <property type="entry name" value="RIBITOL-5-PHOSPHATE TRANSFERASE FKTN"/>
    <property type="match status" value="1"/>
</dbReference>
<gene>
    <name evidence="8" type="ORF">NEMBOFW57_004429</name>
</gene>
<reference evidence="8" key="1">
    <citation type="submission" date="2023-02" db="EMBL/GenBank/DDBJ databases">
        <authorList>
            <person name="Palmer J.M."/>
        </authorList>
    </citation>
    <scope>NUCLEOTIDE SEQUENCE</scope>
    <source>
        <strain evidence="8">FW57</strain>
    </source>
</reference>
<evidence type="ECO:0000256" key="3">
    <source>
        <dbReference type="ARBA" id="ARBA00022989"/>
    </source>
</evidence>
<proteinExistence type="predicted"/>
<keyword evidence="4" id="KW-0472">Membrane</keyword>
<evidence type="ECO:0000259" key="7">
    <source>
        <dbReference type="Pfam" id="PF04991"/>
    </source>
</evidence>
<keyword evidence="6" id="KW-0732">Signal</keyword>
<keyword evidence="2" id="KW-0812">Transmembrane</keyword>
<name>A0AAD4F6B6_9PEZI</name>
<feature type="region of interest" description="Disordered" evidence="5">
    <location>
        <begin position="38"/>
        <end position="166"/>
    </location>
</feature>
<comment type="caution">
    <text evidence="8">The sequence shown here is derived from an EMBL/GenBank/DDBJ whole genome shotgun (WGS) entry which is preliminary data.</text>
</comment>
<accession>A0AAD4F6B6</accession>
<dbReference type="Proteomes" id="UP001197093">
    <property type="component" value="Unassembled WGS sequence"/>
</dbReference>
<dbReference type="Pfam" id="PF04991">
    <property type="entry name" value="LicD"/>
    <property type="match status" value="1"/>
</dbReference>
<dbReference type="AlphaFoldDB" id="A0AAD4F6B6"/>
<dbReference type="PANTHER" id="PTHR15407">
    <property type="entry name" value="FUKUTIN-RELATED"/>
    <property type="match status" value="1"/>
</dbReference>
<comment type="subcellular location">
    <subcellularLocation>
        <location evidence="1">Membrane</location>
        <topology evidence="1">Single-pass membrane protein</topology>
    </subcellularLocation>
</comment>
<evidence type="ECO:0000256" key="5">
    <source>
        <dbReference type="SAM" id="MobiDB-lite"/>
    </source>
</evidence>
<feature type="chain" id="PRO_5042043311" description="LicD/FKTN/FKRP nucleotidyltransferase domain-containing protein" evidence="6">
    <location>
        <begin position="36"/>
        <end position="334"/>
    </location>
</feature>
<feature type="compositionally biased region" description="Low complexity" evidence="5">
    <location>
        <begin position="117"/>
        <end position="126"/>
    </location>
</feature>
<evidence type="ECO:0000256" key="2">
    <source>
        <dbReference type="ARBA" id="ARBA00022692"/>
    </source>
</evidence>
<organism evidence="8 9">
    <name type="scientific">Staphylotrichum longicolle</name>
    <dbReference type="NCBI Taxonomy" id="669026"/>
    <lineage>
        <taxon>Eukaryota</taxon>
        <taxon>Fungi</taxon>
        <taxon>Dikarya</taxon>
        <taxon>Ascomycota</taxon>
        <taxon>Pezizomycotina</taxon>
        <taxon>Sordariomycetes</taxon>
        <taxon>Sordariomycetidae</taxon>
        <taxon>Sordariales</taxon>
        <taxon>Chaetomiaceae</taxon>
        <taxon>Staphylotrichum</taxon>
    </lineage>
</organism>
<evidence type="ECO:0000256" key="6">
    <source>
        <dbReference type="SAM" id="SignalP"/>
    </source>
</evidence>